<gene>
    <name evidence="3" type="ORF">B0J13DRAFT_392225</name>
</gene>
<feature type="non-terminal residue" evidence="3">
    <location>
        <position position="358"/>
    </location>
</feature>
<evidence type="ECO:0000313" key="4">
    <source>
        <dbReference type="Proteomes" id="UP000717696"/>
    </source>
</evidence>
<name>A0A9P9DQE9_9HYPO</name>
<dbReference type="OrthoDB" id="194358at2759"/>
<keyword evidence="2" id="KW-0472">Membrane</keyword>
<feature type="transmembrane region" description="Helical" evidence="2">
    <location>
        <begin position="185"/>
        <end position="208"/>
    </location>
</feature>
<evidence type="ECO:0000313" key="3">
    <source>
        <dbReference type="EMBL" id="KAH7123383.1"/>
    </source>
</evidence>
<evidence type="ECO:0000256" key="1">
    <source>
        <dbReference type="SAM" id="MobiDB-lite"/>
    </source>
</evidence>
<dbReference type="EMBL" id="JAGMUU010000025">
    <property type="protein sequence ID" value="KAH7123383.1"/>
    <property type="molecule type" value="Genomic_DNA"/>
</dbReference>
<dbReference type="AlphaFoldDB" id="A0A9P9DQE9"/>
<keyword evidence="2" id="KW-0812">Transmembrane</keyword>
<sequence length="358" mass="38829">MQFMSQSMGWADNVILAMAPLGIITAIVSAIRVGGPSWLKALVGRARENLAVAEADLMSSTSKEVCELWNGQEVVRCMGSAPVSEFICLLPEGMQSTTNPPAANPPATNPPATNPPATEIIIVRNVSDHAPNISLNSHNQFGRRELHVVAVIGTILQLGVLVYSGFATYYPTLKFPKDERPIADYAFPCTATGTLVLAAGMLVCAHVVESSTKEERYQPAQGKEARLVWLQQTKTVSDQDFKSFAVFAEDNRAVITTSGRADKQNKLNAFDNGILETNQGHATVLAFKAVIGTFISLSGFIVQFIGLRGMHWSASITQLGAVLVMVVLKAWVRRGLAQPPRCQPLPSEFELDWFAMTL</sequence>
<feature type="transmembrane region" description="Helical" evidence="2">
    <location>
        <begin position="285"/>
        <end position="306"/>
    </location>
</feature>
<feature type="transmembrane region" description="Helical" evidence="2">
    <location>
        <begin position="312"/>
        <end position="332"/>
    </location>
</feature>
<feature type="transmembrane region" description="Helical" evidence="2">
    <location>
        <begin position="146"/>
        <end position="165"/>
    </location>
</feature>
<organism evidence="3 4">
    <name type="scientific">Dactylonectria estremocensis</name>
    <dbReference type="NCBI Taxonomy" id="1079267"/>
    <lineage>
        <taxon>Eukaryota</taxon>
        <taxon>Fungi</taxon>
        <taxon>Dikarya</taxon>
        <taxon>Ascomycota</taxon>
        <taxon>Pezizomycotina</taxon>
        <taxon>Sordariomycetes</taxon>
        <taxon>Hypocreomycetidae</taxon>
        <taxon>Hypocreales</taxon>
        <taxon>Nectriaceae</taxon>
        <taxon>Dactylonectria</taxon>
    </lineage>
</organism>
<protein>
    <submittedName>
        <fullName evidence="3">Uncharacterized protein</fullName>
    </submittedName>
</protein>
<feature type="compositionally biased region" description="Pro residues" evidence="1">
    <location>
        <begin position="102"/>
        <end position="114"/>
    </location>
</feature>
<dbReference type="Proteomes" id="UP000717696">
    <property type="component" value="Unassembled WGS sequence"/>
</dbReference>
<keyword evidence="2" id="KW-1133">Transmembrane helix</keyword>
<evidence type="ECO:0000256" key="2">
    <source>
        <dbReference type="SAM" id="Phobius"/>
    </source>
</evidence>
<keyword evidence="4" id="KW-1185">Reference proteome</keyword>
<reference evidence="3" key="1">
    <citation type="journal article" date="2021" name="Nat. Commun.">
        <title>Genetic determinants of endophytism in the Arabidopsis root mycobiome.</title>
        <authorList>
            <person name="Mesny F."/>
            <person name="Miyauchi S."/>
            <person name="Thiergart T."/>
            <person name="Pickel B."/>
            <person name="Atanasova L."/>
            <person name="Karlsson M."/>
            <person name="Huettel B."/>
            <person name="Barry K.W."/>
            <person name="Haridas S."/>
            <person name="Chen C."/>
            <person name="Bauer D."/>
            <person name="Andreopoulos W."/>
            <person name="Pangilinan J."/>
            <person name="LaButti K."/>
            <person name="Riley R."/>
            <person name="Lipzen A."/>
            <person name="Clum A."/>
            <person name="Drula E."/>
            <person name="Henrissat B."/>
            <person name="Kohler A."/>
            <person name="Grigoriev I.V."/>
            <person name="Martin F.M."/>
            <person name="Hacquard S."/>
        </authorList>
    </citation>
    <scope>NUCLEOTIDE SEQUENCE</scope>
    <source>
        <strain evidence="3">MPI-CAGE-AT-0021</strain>
    </source>
</reference>
<accession>A0A9P9DQE9</accession>
<comment type="caution">
    <text evidence="3">The sequence shown here is derived from an EMBL/GenBank/DDBJ whole genome shotgun (WGS) entry which is preliminary data.</text>
</comment>
<proteinExistence type="predicted"/>
<feature type="transmembrane region" description="Helical" evidence="2">
    <location>
        <begin position="14"/>
        <end position="35"/>
    </location>
</feature>
<feature type="region of interest" description="Disordered" evidence="1">
    <location>
        <begin position="97"/>
        <end position="116"/>
    </location>
</feature>